<organism evidence="3 4">
    <name type="scientific">Mesorhizobium album</name>
    <dbReference type="NCBI Taxonomy" id="3072314"/>
    <lineage>
        <taxon>Bacteria</taxon>
        <taxon>Pseudomonadati</taxon>
        <taxon>Pseudomonadota</taxon>
        <taxon>Alphaproteobacteria</taxon>
        <taxon>Hyphomicrobiales</taxon>
        <taxon>Phyllobacteriaceae</taxon>
        <taxon>Mesorhizobium</taxon>
    </lineage>
</organism>
<sequence>MYELDAKLTHALNSVAGTSQLLNSLMIWVSAIGVPLLVLAVAGQWWRRADRQHNRHVLLAAGFSFLLGLAFNQLILLFVHRMSPYDAGVTHLLIARSANPSFPSDHATAAAAIAAAFLLHGMRKPGLWFLAAALLVMVSCVYIGTHYVSDVLGGALTGIFAAMLVRALFRKGARADQWIIGRLEALLDS</sequence>
<evidence type="ECO:0000256" key="1">
    <source>
        <dbReference type="SAM" id="Phobius"/>
    </source>
</evidence>
<dbReference type="EMBL" id="JAVIIW010000023">
    <property type="protein sequence ID" value="MDX8480678.1"/>
    <property type="molecule type" value="Genomic_DNA"/>
</dbReference>
<dbReference type="Pfam" id="PF01569">
    <property type="entry name" value="PAP2"/>
    <property type="match status" value="1"/>
</dbReference>
<feature type="transmembrane region" description="Helical" evidence="1">
    <location>
        <begin position="126"/>
        <end position="145"/>
    </location>
</feature>
<keyword evidence="1" id="KW-1133">Transmembrane helix</keyword>
<dbReference type="PANTHER" id="PTHR14969:SF13">
    <property type="entry name" value="AT30094P"/>
    <property type="match status" value="1"/>
</dbReference>
<gene>
    <name evidence="3" type="ORF">RFN28_19725</name>
</gene>
<dbReference type="InterPro" id="IPR000326">
    <property type="entry name" value="PAP2/HPO"/>
</dbReference>
<comment type="caution">
    <text evidence="3">The sequence shown here is derived from an EMBL/GenBank/DDBJ whole genome shotgun (WGS) entry which is preliminary data.</text>
</comment>
<dbReference type="RefSeq" id="WP_320288990.1">
    <property type="nucleotide sequence ID" value="NZ_JAVIIW010000023.1"/>
</dbReference>
<reference evidence="3 4" key="1">
    <citation type="submission" date="2023-08" db="EMBL/GenBank/DDBJ databases">
        <title>Implementing the SeqCode for naming new Mesorhizobium species isolated from Vachellia karroo root nodules.</title>
        <authorList>
            <person name="Van Lill M."/>
        </authorList>
    </citation>
    <scope>NUCLEOTIDE SEQUENCE [LARGE SCALE GENOMIC DNA]</scope>
    <source>
        <strain evidence="3 4">VK24D</strain>
    </source>
</reference>
<dbReference type="SUPFAM" id="SSF48317">
    <property type="entry name" value="Acid phosphatase/Vanadium-dependent haloperoxidase"/>
    <property type="match status" value="1"/>
</dbReference>
<evidence type="ECO:0000313" key="3">
    <source>
        <dbReference type="EMBL" id="MDX8480678.1"/>
    </source>
</evidence>
<evidence type="ECO:0000313" key="4">
    <source>
        <dbReference type="Proteomes" id="UP001287059"/>
    </source>
</evidence>
<keyword evidence="4" id="KW-1185">Reference proteome</keyword>
<accession>A0ABU4Y1D0</accession>
<name>A0ABU4Y1D0_9HYPH</name>
<keyword evidence="1" id="KW-0812">Transmembrane</keyword>
<dbReference type="InterPro" id="IPR036938">
    <property type="entry name" value="PAP2/HPO_sf"/>
</dbReference>
<feature type="domain" description="Phosphatidic acid phosphatase type 2/haloperoxidase" evidence="2">
    <location>
        <begin position="56"/>
        <end position="166"/>
    </location>
</feature>
<keyword evidence="1" id="KW-0472">Membrane</keyword>
<protein>
    <submittedName>
        <fullName evidence="3">Phosphatase PAP2 family protein</fullName>
    </submittedName>
</protein>
<dbReference type="PANTHER" id="PTHR14969">
    <property type="entry name" value="SPHINGOSINE-1-PHOSPHATE PHOSPHOHYDROLASE"/>
    <property type="match status" value="1"/>
</dbReference>
<feature type="transmembrane region" description="Helical" evidence="1">
    <location>
        <begin position="151"/>
        <end position="169"/>
    </location>
</feature>
<dbReference type="SMART" id="SM00014">
    <property type="entry name" value="acidPPc"/>
    <property type="match status" value="1"/>
</dbReference>
<proteinExistence type="predicted"/>
<evidence type="ECO:0000259" key="2">
    <source>
        <dbReference type="SMART" id="SM00014"/>
    </source>
</evidence>
<dbReference type="Proteomes" id="UP001287059">
    <property type="component" value="Unassembled WGS sequence"/>
</dbReference>
<feature type="transmembrane region" description="Helical" evidence="1">
    <location>
        <begin position="58"/>
        <end position="80"/>
    </location>
</feature>
<dbReference type="Gene3D" id="1.20.144.10">
    <property type="entry name" value="Phosphatidic acid phosphatase type 2/haloperoxidase"/>
    <property type="match status" value="1"/>
</dbReference>
<feature type="transmembrane region" description="Helical" evidence="1">
    <location>
        <begin position="25"/>
        <end position="46"/>
    </location>
</feature>